<dbReference type="Proteomes" id="UP000672032">
    <property type="component" value="Chromosome 4"/>
</dbReference>
<evidence type="ECO:0000256" key="4">
    <source>
        <dbReference type="PIRNR" id="PIRNR039099"/>
    </source>
</evidence>
<organism evidence="6 7">
    <name type="scientific">Monilinia vaccinii-corymbosi</name>
    <dbReference type="NCBI Taxonomy" id="61207"/>
    <lineage>
        <taxon>Eukaryota</taxon>
        <taxon>Fungi</taxon>
        <taxon>Dikarya</taxon>
        <taxon>Ascomycota</taxon>
        <taxon>Pezizomycotina</taxon>
        <taxon>Leotiomycetes</taxon>
        <taxon>Helotiales</taxon>
        <taxon>Sclerotiniaceae</taxon>
        <taxon>Monilinia</taxon>
    </lineage>
</organism>
<gene>
    <name evidence="6" type="ORF">DSL72_005922</name>
</gene>
<evidence type="ECO:0000256" key="2">
    <source>
        <dbReference type="ARBA" id="ARBA00006868"/>
    </source>
</evidence>
<dbReference type="GO" id="GO:0045116">
    <property type="term" value="P:protein neddylation"/>
    <property type="evidence" value="ECO:0007669"/>
    <property type="project" value="UniProtKB-UniRule"/>
</dbReference>
<dbReference type="OrthoDB" id="1708823at2759"/>
<keyword evidence="7" id="KW-1185">Reference proteome</keyword>
<reference evidence="6" key="1">
    <citation type="submission" date="2020-10" db="EMBL/GenBank/DDBJ databases">
        <title>Genome Sequence of Monilinia vaccinii-corymbosi Sheds Light on Mummy Berry Disease Infection of Blueberry and Mating Type.</title>
        <authorList>
            <person name="Yow A.G."/>
            <person name="Zhang Y."/>
            <person name="Bansal K."/>
            <person name="Eacker S.M."/>
            <person name="Sullivan S."/>
            <person name="Liachko I."/>
            <person name="Cubeta M.A."/>
            <person name="Rollins J.A."/>
            <person name="Ashrafi H."/>
        </authorList>
    </citation>
    <scope>NUCLEOTIDE SEQUENCE</scope>
    <source>
        <strain evidence="6">RL-1</strain>
    </source>
</reference>
<dbReference type="GO" id="GO:0005737">
    <property type="term" value="C:cytoplasm"/>
    <property type="evidence" value="ECO:0007669"/>
    <property type="project" value="TreeGrafter"/>
</dbReference>
<dbReference type="PIRSF" id="PIRSF039099">
    <property type="entry name" value="APP-BP1"/>
    <property type="match status" value="1"/>
</dbReference>
<dbReference type="PANTHER" id="PTHR10953:SF29">
    <property type="entry name" value="NEDD8-ACTIVATING ENZYME E1 REGULATORY SUBUNIT"/>
    <property type="match status" value="1"/>
</dbReference>
<protein>
    <recommendedName>
        <fullName evidence="4">NEDD8-activating enzyme E1 regulatory subunit</fullName>
    </recommendedName>
</protein>
<evidence type="ECO:0000313" key="7">
    <source>
        <dbReference type="Proteomes" id="UP000672032"/>
    </source>
</evidence>
<keyword evidence="3 4" id="KW-0833">Ubl conjugation pathway</keyword>
<dbReference type="Pfam" id="PF00899">
    <property type="entry name" value="ThiF"/>
    <property type="match status" value="1"/>
</dbReference>
<dbReference type="InterPro" id="IPR000594">
    <property type="entry name" value="ThiF_NAD_FAD-bd"/>
</dbReference>
<comment type="function">
    <text evidence="4">Regulatory subunit of the dimeric UBA3-ULA1 E1 enzyme.</text>
</comment>
<accession>A0A8A3PH57</accession>
<dbReference type="InterPro" id="IPR030667">
    <property type="entry name" value="APP-BP1"/>
</dbReference>
<dbReference type="UniPathway" id="UPA00885"/>
<evidence type="ECO:0000259" key="5">
    <source>
        <dbReference type="Pfam" id="PF00899"/>
    </source>
</evidence>
<dbReference type="AlphaFoldDB" id="A0A8A3PH57"/>
<dbReference type="GO" id="GO:0019781">
    <property type="term" value="F:NEDD8 activating enzyme activity"/>
    <property type="evidence" value="ECO:0007669"/>
    <property type="project" value="UniProtKB-UniRule"/>
</dbReference>
<evidence type="ECO:0000256" key="1">
    <source>
        <dbReference type="ARBA" id="ARBA00005032"/>
    </source>
</evidence>
<proteinExistence type="inferred from homology"/>
<name>A0A8A3PH57_9HELO</name>
<dbReference type="SUPFAM" id="SSF69572">
    <property type="entry name" value="Activating enzymes of the ubiquitin-like proteins"/>
    <property type="match status" value="1"/>
</dbReference>
<dbReference type="InterPro" id="IPR035985">
    <property type="entry name" value="Ubiquitin-activating_enz"/>
</dbReference>
<evidence type="ECO:0000313" key="6">
    <source>
        <dbReference type="EMBL" id="QSZ34331.1"/>
    </source>
</evidence>
<dbReference type="InterPro" id="IPR045886">
    <property type="entry name" value="ThiF/MoeB/HesA"/>
</dbReference>
<sequence length="514" mass="57319">MTEVVTEQTPPVLQVPSDKEKKYDRQLRLWAASGQAALENASLLLLNSGSGIGKFTIADEALVDEADLGVNFFLDEESLGQSRAERCVKLLQELNPDVKGDWYPKLKGEKLDQVFEAEHQEKYTLIIHSFPIDPEILALAQKYSATHKVPLISIHSAGFYSYFKTNLPGNFPIVDTHPDSTATTDLRLLKPWPELWNFAADLTKNIDTLSDHEHGHIPYLVLLLHFLGKWKEEHGSYPGTYKEKTDFRATVSSGARRNNAEGGEENFDEAVAAVLKNISVRDLASSVKEAESESDFWIIADAVKKFYEKHNELPLPGSVPDMKAQSSIYVQLQNIYKAKARQDAQEVLETIRARSSSIKLEEVAEFCKNAAFIKLIRGPEPTTDLRQIAKAEFENDENAPLTMMPLSNFPIYLALRATSHVPSATSSEILVQIDKEVPKASSNPRVIKVAEELARAKGGELHNISSLTGGMVSQEIIKIITKQYIPIDNTCIFDGITSRTQVLRISEQTKPTES</sequence>
<comment type="similarity">
    <text evidence="2 4">Belongs to the ubiquitin-activating E1 family. ULA1 subfamily.</text>
</comment>
<evidence type="ECO:0000256" key="3">
    <source>
        <dbReference type="ARBA" id="ARBA00022786"/>
    </source>
</evidence>
<dbReference type="PANTHER" id="PTHR10953">
    <property type="entry name" value="UBIQUITIN-ACTIVATING ENZYME E1"/>
    <property type="match status" value="1"/>
</dbReference>
<comment type="pathway">
    <text evidence="1 4">Protein modification; protein neddylation.</text>
</comment>
<dbReference type="EMBL" id="CP063408">
    <property type="protein sequence ID" value="QSZ34331.1"/>
    <property type="molecule type" value="Genomic_DNA"/>
</dbReference>
<dbReference type="Gene3D" id="3.40.50.720">
    <property type="entry name" value="NAD(P)-binding Rossmann-like Domain"/>
    <property type="match status" value="2"/>
</dbReference>
<feature type="domain" description="THIF-type NAD/FAD binding fold" evidence="5">
    <location>
        <begin position="48"/>
        <end position="508"/>
    </location>
</feature>